<dbReference type="EMBL" id="JAAAUQ010001310">
    <property type="protein sequence ID" value="KAF9140377.1"/>
    <property type="molecule type" value="Genomic_DNA"/>
</dbReference>
<protein>
    <submittedName>
        <fullName evidence="2">Uncharacterized protein</fullName>
    </submittedName>
</protein>
<sequence length="222" mass="25558">MPPKHKKSLLELGVNTKADQIEQLQEMLKQKFGPDQDLIADQKDFTVLHYLYMIESEGPSQSISESINQVLQLEEFQHLFIPPQDRDSIDEELLDDVKQEQVEEQEQEQEQAKEQEDDEDDPSDVDYEDPSFGNEDHSVNTIDLRSRSVTRNIDEGFSPAPSSSDRDEIMTHADVNLTRFRELGEAAMRGEAKEDTMAHYFALMRSLEAFVERYDLETADDG</sequence>
<organism evidence="2 3">
    <name type="scientific">Linnemannia schmuckeri</name>
    <dbReference type="NCBI Taxonomy" id="64567"/>
    <lineage>
        <taxon>Eukaryota</taxon>
        <taxon>Fungi</taxon>
        <taxon>Fungi incertae sedis</taxon>
        <taxon>Mucoromycota</taxon>
        <taxon>Mortierellomycotina</taxon>
        <taxon>Mortierellomycetes</taxon>
        <taxon>Mortierellales</taxon>
        <taxon>Mortierellaceae</taxon>
        <taxon>Linnemannia</taxon>
    </lineage>
</organism>
<gene>
    <name evidence="2" type="ORF">BG015_001695</name>
</gene>
<evidence type="ECO:0000313" key="3">
    <source>
        <dbReference type="Proteomes" id="UP000748756"/>
    </source>
</evidence>
<accession>A0A9P5V6T7</accession>
<proteinExistence type="predicted"/>
<comment type="caution">
    <text evidence="2">The sequence shown here is derived from an EMBL/GenBank/DDBJ whole genome shotgun (WGS) entry which is preliminary data.</text>
</comment>
<keyword evidence="3" id="KW-1185">Reference proteome</keyword>
<evidence type="ECO:0000256" key="1">
    <source>
        <dbReference type="SAM" id="MobiDB-lite"/>
    </source>
</evidence>
<dbReference type="AlphaFoldDB" id="A0A9P5V6T7"/>
<reference evidence="2" key="1">
    <citation type="journal article" date="2020" name="Fungal Divers.">
        <title>Resolving the Mortierellaceae phylogeny through synthesis of multi-gene phylogenetics and phylogenomics.</title>
        <authorList>
            <person name="Vandepol N."/>
            <person name="Liber J."/>
            <person name="Desiro A."/>
            <person name="Na H."/>
            <person name="Kennedy M."/>
            <person name="Barry K."/>
            <person name="Grigoriev I.V."/>
            <person name="Miller A.N."/>
            <person name="O'Donnell K."/>
            <person name="Stajich J.E."/>
            <person name="Bonito G."/>
        </authorList>
    </citation>
    <scope>NUCLEOTIDE SEQUENCE</scope>
    <source>
        <strain evidence="2">NRRL 6426</strain>
    </source>
</reference>
<feature type="compositionally biased region" description="Acidic residues" evidence="1">
    <location>
        <begin position="102"/>
        <end position="129"/>
    </location>
</feature>
<dbReference type="OrthoDB" id="2448410at2759"/>
<feature type="compositionally biased region" description="Polar residues" evidence="1">
    <location>
        <begin position="139"/>
        <end position="151"/>
    </location>
</feature>
<name>A0A9P5V6T7_9FUNG</name>
<feature type="region of interest" description="Disordered" evidence="1">
    <location>
        <begin position="99"/>
        <end position="168"/>
    </location>
</feature>
<dbReference type="Proteomes" id="UP000748756">
    <property type="component" value="Unassembled WGS sequence"/>
</dbReference>
<evidence type="ECO:0000313" key="2">
    <source>
        <dbReference type="EMBL" id="KAF9140377.1"/>
    </source>
</evidence>